<reference evidence="2" key="1">
    <citation type="submission" date="2021-03" db="EMBL/GenBank/DDBJ databases">
        <authorList>
            <person name="Kanchanasin P."/>
            <person name="Saeng-In P."/>
            <person name="Phongsopitanun W."/>
            <person name="Yuki M."/>
            <person name="Kudo T."/>
            <person name="Ohkuma M."/>
            <person name="Tanasupawat S."/>
        </authorList>
    </citation>
    <scope>NUCLEOTIDE SEQUENCE</scope>
    <source>
        <strain evidence="2">GKU 128</strain>
    </source>
</reference>
<keyword evidence="1" id="KW-0812">Transmembrane</keyword>
<proteinExistence type="predicted"/>
<feature type="transmembrane region" description="Helical" evidence="1">
    <location>
        <begin position="258"/>
        <end position="277"/>
    </location>
</feature>
<keyword evidence="1" id="KW-0472">Membrane</keyword>
<protein>
    <recommendedName>
        <fullName evidence="4">Allantoin permease</fullName>
    </recommendedName>
</protein>
<evidence type="ECO:0000256" key="1">
    <source>
        <dbReference type="SAM" id="Phobius"/>
    </source>
</evidence>
<dbReference type="GO" id="GO:0015209">
    <property type="term" value="F:cytosine transmembrane transporter activity"/>
    <property type="evidence" value="ECO:0007669"/>
    <property type="project" value="InterPro"/>
</dbReference>
<feature type="transmembrane region" description="Helical" evidence="1">
    <location>
        <begin position="420"/>
        <end position="443"/>
    </location>
</feature>
<feature type="transmembrane region" description="Helical" evidence="1">
    <location>
        <begin position="110"/>
        <end position="134"/>
    </location>
</feature>
<dbReference type="PANTHER" id="PTHR30569">
    <property type="entry name" value="CYTOSINE TRANSPORTER CODB"/>
    <property type="match status" value="1"/>
</dbReference>
<feature type="transmembrane region" description="Helical" evidence="1">
    <location>
        <begin position="179"/>
        <end position="196"/>
    </location>
</feature>
<dbReference type="Gene3D" id="1.10.4160.10">
    <property type="entry name" value="Hydantoin permease"/>
    <property type="match status" value="1"/>
</dbReference>
<sequence length="533" mass="56207">MSASLSVKATLGLVRRYGGWASREAIEDYSLRYAPVSYRRWSPYAVAVTALGSIAYLADFAIGGSIAVTYGMTNAVAAICAAALVIFLTGIPIAVYSARYAIDMDLLTRGAGFGYLGSTLTSLIYASFTFIFFALEGSIMAQALAAGLGVPLQLGYLVCALVVIPVVVYGMTALSRLQLWTQPVWLALMVIPFVTRPPGEWHGSGGVGGGDGSGDGGGFTLVGFGLGAGVALSLIAQIGEQADYLRFMPERRAGRGRIGWWAAVLAAGPGWVVLGALKQLGGALLAVEIVDRVGPERAVQPMEQYRAGIGVTALAVFFVVLSQIKINVTNAYSGSLSWANFFARTLHRHPGRVVWIFFNVGIALALMELGVFGLLNTVLGFYSNVAIAWIGAVSADLAINKPLGLSPRGVEFKRAYLHTINPVGFGSMVIASAVSLAAYFGAFGELAHAFSPFIALGLAIALAPLLALATRGRYYLARERDLPPGALLTCVVCGQAYERPDVADCPFHHGVICSLCCSLEASCHDLCKTQDAP</sequence>
<dbReference type="EMBL" id="JAGEOJ010000002">
    <property type="protein sequence ID" value="MBO2446446.1"/>
    <property type="molecule type" value="Genomic_DNA"/>
</dbReference>
<dbReference type="InterPro" id="IPR030191">
    <property type="entry name" value="CodB"/>
</dbReference>
<name>A0A939PDE8_9ACTN</name>
<comment type="caution">
    <text evidence="2">The sequence shown here is derived from an EMBL/GenBank/DDBJ whole genome shotgun (WGS) entry which is preliminary data.</text>
</comment>
<dbReference type="PANTHER" id="PTHR30569:SF0">
    <property type="entry name" value="CYTOSINE PERMEASE"/>
    <property type="match status" value="1"/>
</dbReference>
<feature type="transmembrane region" description="Helical" evidence="1">
    <location>
        <begin position="449"/>
        <end position="470"/>
    </location>
</feature>
<keyword evidence="1" id="KW-1133">Transmembrane helix</keyword>
<keyword evidence="3" id="KW-1185">Reference proteome</keyword>
<feature type="transmembrane region" description="Helical" evidence="1">
    <location>
        <begin position="216"/>
        <end position="238"/>
    </location>
</feature>
<gene>
    <name evidence="2" type="ORF">J4573_05055</name>
</gene>
<evidence type="ECO:0008006" key="4">
    <source>
        <dbReference type="Google" id="ProtNLM"/>
    </source>
</evidence>
<evidence type="ECO:0000313" key="2">
    <source>
        <dbReference type="EMBL" id="MBO2446446.1"/>
    </source>
</evidence>
<feature type="transmembrane region" description="Helical" evidence="1">
    <location>
        <begin position="305"/>
        <end position="324"/>
    </location>
</feature>
<feature type="transmembrane region" description="Helical" evidence="1">
    <location>
        <begin position="76"/>
        <end position="98"/>
    </location>
</feature>
<dbReference type="Proteomes" id="UP000669179">
    <property type="component" value="Unassembled WGS sequence"/>
</dbReference>
<dbReference type="GO" id="GO:0005886">
    <property type="term" value="C:plasma membrane"/>
    <property type="evidence" value="ECO:0007669"/>
    <property type="project" value="TreeGrafter"/>
</dbReference>
<feature type="transmembrane region" description="Helical" evidence="1">
    <location>
        <begin position="381"/>
        <end position="399"/>
    </location>
</feature>
<organism evidence="2 3">
    <name type="scientific">Actinomadura barringtoniae</name>
    <dbReference type="NCBI Taxonomy" id="1427535"/>
    <lineage>
        <taxon>Bacteria</taxon>
        <taxon>Bacillati</taxon>
        <taxon>Actinomycetota</taxon>
        <taxon>Actinomycetes</taxon>
        <taxon>Streptosporangiales</taxon>
        <taxon>Thermomonosporaceae</taxon>
        <taxon>Actinomadura</taxon>
    </lineage>
</organism>
<dbReference type="AlphaFoldDB" id="A0A939PDE8"/>
<feature type="transmembrane region" description="Helical" evidence="1">
    <location>
        <begin position="353"/>
        <end position="375"/>
    </location>
</feature>
<accession>A0A939PDE8</accession>
<evidence type="ECO:0000313" key="3">
    <source>
        <dbReference type="Proteomes" id="UP000669179"/>
    </source>
</evidence>
<feature type="transmembrane region" description="Helical" evidence="1">
    <location>
        <begin position="154"/>
        <end position="172"/>
    </location>
</feature>
<feature type="transmembrane region" description="Helical" evidence="1">
    <location>
        <begin position="44"/>
        <end position="70"/>
    </location>
</feature>